<evidence type="ECO:0000313" key="1">
    <source>
        <dbReference type="EMBL" id="AWN23934.1"/>
    </source>
</evidence>
<evidence type="ECO:0000313" key="2">
    <source>
        <dbReference type="Proteomes" id="UP000245368"/>
    </source>
</evidence>
<accession>A0A2Z3JTF6</accession>
<gene>
    <name evidence="1" type="ORF">DKM44_12430</name>
</gene>
<dbReference type="EMBL" id="CP029494">
    <property type="protein sequence ID" value="AWN23934.1"/>
    <property type="molecule type" value="Genomic_DNA"/>
</dbReference>
<dbReference type="OrthoDB" id="70708at2"/>
<sequence length="82" mass="9077">MVNPYVEWFEGLRAEYGEQLKQMPLPDGLPEHLRDLMAKGDEEAILFMLKLAWQLGAQVGYSAGQQQSGAGQPSRKVSSVQA</sequence>
<dbReference type="RefSeq" id="WP_109827662.1">
    <property type="nucleotide sequence ID" value="NZ_CP029494.1"/>
</dbReference>
<protein>
    <submittedName>
        <fullName evidence="1">DdrH</fullName>
    </submittedName>
</protein>
<proteinExistence type="predicted"/>
<organism evidence="1 2">
    <name type="scientific">Deinococcus irradiatisoli</name>
    <dbReference type="NCBI Taxonomy" id="2202254"/>
    <lineage>
        <taxon>Bacteria</taxon>
        <taxon>Thermotogati</taxon>
        <taxon>Deinococcota</taxon>
        <taxon>Deinococci</taxon>
        <taxon>Deinococcales</taxon>
        <taxon>Deinococcaceae</taxon>
        <taxon>Deinococcus</taxon>
    </lineage>
</organism>
<keyword evidence="2" id="KW-1185">Reference proteome</keyword>
<dbReference type="Proteomes" id="UP000245368">
    <property type="component" value="Chromosome"/>
</dbReference>
<name>A0A2Z3JTF6_9DEIO</name>
<dbReference type="AlphaFoldDB" id="A0A2Z3JTF6"/>
<dbReference type="KEGG" id="dez:DKM44_12430"/>
<reference evidence="1 2" key="1">
    <citation type="submission" date="2018-05" db="EMBL/GenBank/DDBJ databases">
        <title>Complete Genome Sequence of Deinococcus sp. strain 17bor-2.</title>
        <authorList>
            <person name="Srinivasan S."/>
        </authorList>
    </citation>
    <scope>NUCLEOTIDE SEQUENCE [LARGE SCALE GENOMIC DNA]</scope>
    <source>
        <strain evidence="1 2">17bor-2</strain>
    </source>
</reference>